<keyword evidence="3 10" id="KW-0328">Glycosyltransferase</keyword>
<feature type="binding site" evidence="10">
    <location>
        <position position="199"/>
    </location>
    <ligand>
        <name>UDP-N-acetyl-alpha-D-glucosamine</name>
        <dbReference type="ChEBI" id="CHEBI:57705"/>
    </ligand>
</feature>
<keyword evidence="14" id="KW-1185">Reference proteome</keyword>
<accession>A0A1H0EVG9</accession>
<keyword evidence="5 10" id="KW-0133">Cell shape</keyword>
<feature type="domain" description="Glycosyltransferase family 28 N-terminal" evidence="11">
    <location>
        <begin position="8"/>
        <end position="141"/>
    </location>
</feature>
<sequence length="359" mass="40332">MKMKRKSIVFTGGGTAGHVVVNLALIPEFLKENYDVHYIGSYQGIEKDLIEQLDGVTYHGITTGKLRRYISLENLKDPFRVLKGIFQARQLLKKINPDVVFSKGGFVSVPVVMASKMVGIPSIIHESDFTPGLANKIATKFSPFILTTFPETTKHLPKEKAKHIGAIIREELFQGDAEKAYQFTGLNPDKPTVLVMGGSAGAQKINENIRNALPVLLKDFQVIHLCGKGKIDPSKKQSGYVQYEYISDELKDLLTITDVVVSRAGSNAIFEFLALRIPMLLIPLSKQSSRGDQILNAQSFEKQGFAEVIEEEELTREQLFSKVRNLYNKRVDYHKKMSTYQPEEVKDEVIQLIKNTMNP</sequence>
<dbReference type="EMBL" id="FNIG01000010">
    <property type="protein sequence ID" value="SDN86269.1"/>
    <property type="molecule type" value="Genomic_DNA"/>
</dbReference>
<evidence type="ECO:0000256" key="6">
    <source>
        <dbReference type="ARBA" id="ARBA00022984"/>
    </source>
</evidence>
<dbReference type="GO" id="GO:0051301">
    <property type="term" value="P:cell division"/>
    <property type="evidence" value="ECO:0007669"/>
    <property type="project" value="UniProtKB-KW"/>
</dbReference>
<dbReference type="GO" id="GO:0071555">
    <property type="term" value="P:cell wall organization"/>
    <property type="evidence" value="ECO:0007669"/>
    <property type="project" value="UniProtKB-KW"/>
</dbReference>
<feature type="binding site" evidence="10">
    <location>
        <position position="293"/>
    </location>
    <ligand>
        <name>UDP-N-acetyl-alpha-D-glucosamine</name>
        <dbReference type="ChEBI" id="CHEBI:57705"/>
    </ligand>
</feature>
<dbReference type="GO" id="GO:0005975">
    <property type="term" value="P:carbohydrate metabolic process"/>
    <property type="evidence" value="ECO:0007669"/>
    <property type="project" value="InterPro"/>
</dbReference>
<gene>
    <name evidence="10" type="primary">murG</name>
    <name evidence="13" type="ORF">SAMN05216498_0077</name>
</gene>
<feature type="binding site" evidence="10">
    <location>
        <position position="169"/>
    </location>
    <ligand>
        <name>UDP-N-acetyl-alpha-D-glucosamine</name>
        <dbReference type="ChEBI" id="CHEBI:57705"/>
    </ligand>
</feature>
<evidence type="ECO:0000313" key="13">
    <source>
        <dbReference type="EMBL" id="SDN86269.1"/>
    </source>
</evidence>
<keyword evidence="2 10" id="KW-0132">Cell division</keyword>
<dbReference type="SUPFAM" id="SSF53756">
    <property type="entry name" value="UDP-Glycosyltransferase/glycogen phosphorylase"/>
    <property type="match status" value="1"/>
</dbReference>
<keyword evidence="8 10" id="KW-0131">Cell cycle</keyword>
<dbReference type="NCBIfam" id="NF009102">
    <property type="entry name" value="PRK12446.1"/>
    <property type="match status" value="1"/>
</dbReference>
<dbReference type="Gene3D" id="3.40.50.2000">
    <property type="entry name" value="Glycogen Phosphorylase B"/>
    <property type="match status" value="2"/>
</dbReference>
<comment type="subcellular location">
    <subcellularLocation>
        <location evidence="10">Cell membrane</location>
        <topology evidence="10">Peripheral membrane protein</topology>
        <orientation evidence="10">Cytoplasmic side</orientation>
    </subcellularLocation>
</comment>
<dbReference type="NCBIfam" id="TIGR01133">
    <property type="entry name" value="murG"/>
    <property type="match status" value="1"/>
</dbReference>
<dbReference type="Pfam" id="PF04101">
    <property type="entry name" value="Glyco_tran_28_C"/>
    <property type="match status" value="1"/>
</dbReference>
<dbReference type="GO" id="GO:0050511">
    <property type="term" value="F:undecaprenyldiphospho-muramoylpentapeptide beta-N-acetylglucosaminyltransferase activity"/>
    <property type="evidence" value="ECO:0007669"/>
    <property type="project" value="UniProtKB-UniRule"/>
</dbReference>
<dbReference type="GO" id="GO:0008360">
    <property type="term" value="P:regulation of cell shape"/>
    <property type="evidence" value="ECO:0007669"/>
    <property type="project" value="UniProtKB-KW"/>
</dbReference>
<organism evidence="13 14">
    <name type="scientific">Tenuibacillus multivorans</name>
    <dbReference type="NCBI Taxonomy" id="237069"/>
    <lineage>
        <taxon>Bacteria</taxon>
        <taxon>Bacillati</taxon>
        <taxon>Bacillota</taxon>
        <taxon>Bacilli</taxon>
        <taxon>Bacillales</taxon>
        <taxon>Bacillaceae</taxon>
        <taxon>Tenuibacillus</taxon>
    </lineage>
</organism>
<dbReference type="GO" id="GO:0009252">
    <property type="term" value="P:peptidoglycan biosynthetic process"/>
    <property type="evidence" value="ECO:0007669"/>
    <property type="project" value="UniProtKB-UniRule"/>
</dbReference>
<dbReference type="AlphaFoldDB" id="A0A1H0EVG9"/>
<evidence type="ECO:0000256" key="4">
    <source>
        <dbReference type="ARBA" id="ARBA00022679"/>
    </source>
</evidence>
<name>A0A1H0EVG9_9BACI</name>
<dbReference type="PANTHER" id="PTHR21015:SF27">
    <property type="entry name" value="UDP-N-ACETYLGLUCOSAMINE--N-ACETYLMURAMYL-(PENTAPEPTIDE) PYROPHOSPHORYL-UNDECAPRENOL N-ACETYLGLUCOSAMINE TRANSFERASE"/>
    <property type="match status" value="1"/>
</dbReference>
<dbReference type="GO" id="GO:0005886">
    <property type="term" value="C:plasma membrane"/>
    <property type="evidence" value="ECO:0007669"/>
    <property type="project" value="UniProtKB-SubCell"/>
</dbReference>
<dbReference type="InterPro" id="IPR007235">
    <property type="entry name" value="Glyco_trans_28_C"/>
</dbReference>
<comment type="similarity">
    <text evidence="10">Belongs to the glycosyltransferase 28 family. MurG subfamily.</text>
</comment>
<feature type="binding site" evidence="10">
    <location>
        <begin position="15"/>
        <end position="17"/>
    </location>
    <ligand>
        <name>UDP-N-acetyl-alpha-D-glucosamine</name>
        <dbReference type="ChEBI" id="CHEBI:57705"/>
    </ligand>
</feature>
<comment type="pathway">
    <text evidence="10">Cell wall biogenesis; peptidoglycan biosynthesis.</text>
</comment>
<dbReference type="CDD" id="cd03785">
    <property type="entry name" value="GT28_MurG"/>
    <property type="match status" value="1"/>
</dbReference>
<proteinExistence type="inferred from homology"/>
<comment type="caution">
    <text evidence="10">Lacks conserved residue(s) required for the propagation of feature annotation.</text>
</comment>
<evidence type="ECO:0000256" key="2">
    <source>
        <dbReference type="ARBA" id="ARBA00022618"/>
    </source>
</evidence>
<dbReference type="PANTHER" id="PTHR21015">
    <property type="entry name" value="UDP-N-ACETYLGLUCOSAMINE--N-ACETYLMURAMYL-(PENTAPEPTIDE) PYROPHOSPHORYL-UNDECAPRENOL N-ACETYLGLUCOSAMINE TRANSFERASE 1"/>
    <property type="match status" value="1"/>
</dbReference>
<keyword evidence="7 10" id="KW-0472">Membrane</keyword>
<dbReference type="STRING" id="237069.SAMN05216498_0077"/>
<dbReference type="InterPro" id="IPR006009">
    <property type="entry name" value="GlcNAc_MurG"/>
</dbReference>
<dbReference type="Pfam" id="PF03033">
    <property type="entry name" value="Glyco_transf_28"/>
    <property type="match status" value="1"/>
</dbReference>
<dbReference type="UniPathway" id="UPA00219"/>
<dbReference type="HAMAP" id="MF_00033">
    <property type="entry name" value="MurG"/>
    <property type="match status" value="1"/>
</dbReference>
<reference evidence="13 14" key="1">
    <citation type="submission" date="2016-10" db="EMBL/GenBank/DDBJ databases">
        <authorList>
            <person name="de Groot N.N."/>
        </authorList>
    </citation>
    <scope>NUCLEOTIDE SEQUENCE [LARGE SCALE GENOMIC DNA]</scope>
    <source>
        <strain evidence="13 14">CGMCC 1.3442</strain>
    </source>
</reference>
<evidence type="ECO:0000256" key="3">
    <source>
        <dbReference type="ARBA" id="ARBA00022676"/>
    </source>
</evidence>
<keyword evidence="9 10" id="KW-0961">Cell wall biogenesis/degradation</keyword>
<dbReference type="Proteomes" id="UP000199334">
    <property type="component" value="Unassembled WGS sequence"/>
</dbReference>
<feature type="domain" description="Glycosyl transferase family 28 C-terminal" evidence="12">
    <location>
        <begin position="192"/>
        <end position="346"/>
    </location>
</feature>
<keyword evidence="1 10" id="KW-1003">Cell membrane</keyword>
<evidence type="ECO:0000256" key="5">
    <source>
        <dbReference type="ARBA" id="ARBA00022960"/>
    </source>
</evidence>
<evidence type="ECO:0000259" key="11">
    <source>
        <dbReference type="Pfam" id="PF03033"/>
    </source>
</evidence>
<comment type="function">
    <text evidence="10">Cell wall formation. Catalyzes the transfer of a GlcNAc subunit on undecaprenyl-pyrophosphoryl-MurNAc-pentapeptide (lipid intermediate I) to form undecaprenyl-pyrophosphoryl-MurNAc-(pentapeptide)GlcNAc (lipid intermediate II).</text>
</comment>
<keyword evidence="6 10" id="KW-0573">Peptidoglycan synthesis</keyword>
<dbReference type="InterPro" id="IPR004276">
    <property type="entry name" value="GlycoTrans_28_N"/>
</dbReference>
<evidence type="ECO:0000256" key="1">
    <source>
        <dbReference type="ARBA" id="ARBA00022475"/>
    </source>
</evidence>
<evidence type="ECO:0000256" key="10">
    <source>
        <dbReference type="HAMAP-Rule" id="MF_00033"/>
    </source>
</evidence>
<evidence type="ECO:0000259" key="12">
    <source>
        <dbReference type="Pfam" id="PF04101"/>
    </source>
</evidence>
<comment type="catalytic activity">
    <reaction evidence="10">
        <text>di-trans,octa-cis-undecaprenyl diphospho-N-acetyl-alpha-D-muramoyl-L-alanyl-D-glutamyl-meso-2,6-diaminopimeloyl-D-alanyl-D-alanine + UDP-N-acetyl-alpha-D-glucosamine = di-trans,octa-cis-undecaprenyl diphospho-[N-acetyl-alpha-D-glucosaminyl-(1-&gt;4)]-N-acetyl-alpha-D-muramoyl-L-alanyl-D-glutamyl-meso-2,6-diaminopimeloyl-D-alanyl-D-alanine + UDP + H(+)</text>
        <dbReference type="Rhea" id="RHEA:31227"/>
        <dbReference type="ChEBI" id="CHEBI:15378"/>
        <dbReference type="ChEBI" id="CHEBI:57705"/>
        <dbReference type="ChEBI" id="CHEBI:58223"/>
        <dbReference type="ChEBI" id="CHEBI:61387"/>
        <dbReference type="ChEBI" id="CHEBI:61388"/>
        <dbReference type="EC" id="2.4.1.227"/>
    </reaction>
</comment>
<evidence type="ECO:0000256" key="8">
    <source>
        <dbReference type="ARBA" id="ARBA00023306"/>
    </source>
</evidence>
<dbReference type="EC" id="2.4.1.227" evidence="10"/>
<keyword evidence="4 10" id="KW-0808">Transferase</keyword>
<protein>
    <recommendedName>
        <fullName evidence="10">UDP-N-acetylglucosamine--N-acetylmuramyl-(pentapeptide) pyrophosphoryl-undecaprenol N-acetylglucosamine transferase</fullName>
        <ecNumber evidence="10">2.4.1.227</ecNumber>
    </recommendedName>
    <alternativeName>
        <fullName evidence="10">Undecaprenyl-PP-MurNAc-pentapeptide-UDPGlcNAc GlcNAc transferase</fullName>
    </alternativeName>
</protein>
<dbReference type="GO" id="GO:0051991">
    <property type="term" value="F:UDP-N-acetyl-D-glucosamine:N-acetylmuramoyl-L-alanyl-D-glutamyl-meso-2,6-diaminopimelyl-D-alanyl-D-alanine-diphosphoundecaprenol 4-beta-N-acetylglucosaminlytransferase activity"/>
    <property type="evidence" value="ECO:0007669"/>
    <property type="project" value="RHEA"/>
</dbReference>
<evidence type="ECO:0000313" key="14">
    <source>
        <dbReference type="Proteomes" id="UP000199334"/>
    </source>
</evidence>
<evidence type="ECO:0000256" key="9">
    <source>
        <dbReference type="ARBA" id="ARBA00023316"/>
    </source>
</evidence>
<evidence type="ECO:0000256" key="7">
    <source>
        <dbReference type="ARBA" id="ARBA00023136"/>
    </source>
</evidence>